<dbReference type="InterPro" id="IPR023485">
    <property type="entry name" value="Ptyr_pPase"/>
</dbReference>
<name>A0A840X7A3_9RHOB</name>
<dbReference type="RefSeq" id="WP_184012326.1">
    <property type="nucleotide sequence ID" value="NZ_JACIJS010000007.1"/>
</dbReference>
<comment type="caution">
    <text evidence="3">The sequence shown here is derived from an EMBL/GenBank/DDBJ whole genome shotgun (WGS) entry which is preliminary data.</text>
</comment>
<reference evidence="3 4" key="1">
    <citation type="submission" date="2020-08" db="EMBL/GenBank/DDBJ databases">
        <title>Genomic Encyclopedia of Type Strains, Phase IV (KMG-IV): sequencing the most valuable type-strain genomes for metagenomic binning, comparative biology and taxonomic classification.</title>
        <authorList>
            <person name="Goeker M."/>
        </authorList>
    </citation>
    <scope>NUCLEOTIDE SEQUENCE [LARGE SCALE GENOMIC DNA]</scope>
    <source>
        <strain evidence="3 4">DSM 103377</strain>
    </source>
</reference>
<dbReference type="Pfam" id="PF01451">
    <property type="entry name" value="LMWPc"/>
    <property type="match status" value="1"/>
</dbReference>
<dbReference type="SUPFAM" id="SSF52788">
    <property type="entry name" value="Phosphotyrosine protein phosphatases I"/>
    <property type="match status" value="1"/>
</dbReference>
<evidence type="ECO:0000259" key="2">
    <source>
        <dbReference type="SMART" id="SM00226"/>
    </source>
</evidence>
<evidence type="ECO:0000256" key="1">
    <source>
        <dbReference type="ARBA" id="ARBA00022849"/>
    </source>
</evidence>
<dbReference type="Gene3D" id="3.40.50.2300">
    <property type="match status" value="1"/>
</dbReference>
<gene>
    <name evidence="3" type="ORF">FHS89_002618</name>
</gene>
<evidence type="ECO:0000313" key="4">
    <source>
        <dbReference type="Proteomes" id="UP000553766"/>
    </source>
</evidence>
<keyword evidence="4" id="KW-1185">Reference proteome</keyword>
<dbReference type="AlphaFoldDB" id="A0A840X7A3"/>
<evidence type="ECO:0000313" key="3">
    <source>
        <dbReference type="EMBL" id="MBB5516587.1"/>
    </source>
</evidence>
<dbReference type="InterPro" id="IPR036196">
    <property type="entry name" value="Ptyr_pPase_sf"/>
</dbReference>
<dbReference type="SMART" id="SM00226">
    <property type="entry name" value="LMWPc"/>
    <property type="match status" value="1"/>
</dbReference>
<dbReference type="GO" id="GO:0008794">
    <property type="term" value="F:arsenate reductase (glutaredoxin) activity"/>
    <property type="evidence" value="ECO:0007669"/>
    <property type="project" value="UniProtKB-EC"/>
</dbReference>
<sequence>MSDLPTSVLFCCDHNAVRSPMAEGLMKKAHGKDIYVQSAGVFHDLEIDGFAISVCDEIDVTLSQHRARSFEEMEEWGDDIGGYDLIVALTPASLRHAQEYTRSYAVEVEYWPILDPTGIGDSREDKLAAYRQTRDQIAARIADRFKR</sequence>
<accession>A0A840X7A3</accession>
<keyword evidence="3" id="KW-0560">Oxidoreductase</keyword>
<keyword evidence="1" id="KW-0059">Arsenical resistance</keyword>
<feature type="domain" description="Phosphotyrosine protein phosphatase I" evidence="2">
    <location>
        <begin position="6"/>
        <end position="147"/>
    </location>
</feature>
<proteinExistence type="predicted"/>
<dbReference type="GO" id="GO:0046685">
    <property type="term" value="P:response to arsenic-containing substance"/>
    <property type="evidence" value="ECO:0007669"/>
    <property type="project" value="UniProtKB-KW"/>
</dbReference>
<dbReference type="EMBL" id="JACIJS010000007">
    <property type="protein sequence ID" value="MBB5516587.1"/>
    <property type="molecule type" value="Genomic_DNA"/>
</dbReference>
<organism evidence="3 4">
    <name type="scientific">Rubricella aquisinus</name>
    <dbReference type="NCBI Taxonomy" id="2028108"/>
    <lineage>
        <taxon>Bacteria</taxon>
        <taxon>Pseudomonadati</taxon>
        <taxon>Pseudomonadota</taxon>
        <taxon>Alphaproteobacteria</taxon>
        <taxon>Rhodobacterales</taxon>
        <taxon>Paracoccaceae</taxon>
        <taxon>Rubricella</taxon>
    </lineage>
</organism>
<dbReference type="PANTHER" id="PTHR43428">
    <property type="entry name" value="ARSENATE REDUCTASE"/>
    <property type="match status" value="1"/>
</dbReference>
<dbReference type="Proteomes" id="UP000553766">
    <property type="component" value="Unassembled WGS sequence"/>
</dbReference>
<dbReference type="PANTHER" id="PTHR43428:SF1">
    <property type="entry name" value="ARSENATE REDUCTASE"/>
    <property type="match status" value="1"/>
</dbReference>
<dbReference type="EC" id="1.20.4.1" evidence="3"/>
<protein>
    <submittedName>
        <fullName evidence="3">Arsenate reductase</fullName>
        <ecNumber evidence="3">1.20.4.1</ecNumber>
    </submittedName>
</protein>